<reference evidence="1 2" key="1">
    <citation type="submission" date="2021-06" db="EMBL/GenBank/DDBJ databases">
        <title>Caerostris darwini draft genome.</title>
        <authorList>
            <person name="Kono N."/>
            <person name="Arakawa K."/>
        </authorList>
    </citation>
    <scope>NUCLEOTIDE SEQUENCE [LARGE SCALE GENOMIC DNA]</scope>
</reference>
<proteinExistence type="predicted"/>
<evidence type="ECO:0000313" key="2">
    <source>
        <dbReference type="Proteomes" id="UP001054837"/>
    </source>
</evidence>
<accession>A0AAV4NWD0</accession>
<evidence type="ECO:0000313" key="1">
    <source>
        <dbReference type="EMBL" id="GIX89071.1"/>
    </source>
</evidence>
<keyword evidence="2" id="KW-1185">Reference proteome</keyword>
<name>A0AAV4NWD0_9ARAC</name>
<protein>
    <submittedName>
        <fullName evidence="1">Uncharacterized protein</fullName>
    </submittedName>
</protein>
<gene>
    <name evidence="1" type="ORF">CDAR_200581</name>
</gene>
<feature type="non-terminal residue" evidence="1">
    <location>
        <position position="1"/>
    </location>
</feature>
<organism evidence="1 2">
    <name type="scientific">Caerostris darwini</name>
    <dbReference type="NCBI Taxonomy" id="1538125"/>
    <lineage>
        <taxon>Eukaryota</taxon>
        <taxon>Metazoa</taxon>
        <taxon>Ecdysozoa</taxon>
        <taxon>Arthropoda</taxon>
        <taxon>Chelicerata</taxon>
        <taxon>Arachnida</taxon>
        <taxon>Araneae</taxon>
        <taxon>Araneomorphae</taxon>
        <taxon>Entelegynae</taxon>
        <taxon>Araneoidea</taxon>
        <taxon>Araneidae</taxon>
        <taxon>Caerostris</taxon>
    </lineage>
</organism>
<comment type="caution">
    <text evidence="1">The sequence shown here is derived from an EMBL/GenBank/DDBJ whole genome shotgun (WGS) entry which is preliminary data.</text>
</comment>
<dbReference type="EMBL" id="BPLQ01002136">
    <property type="protein sequence ID" value="GIX89071.1"/>
    <property type="molecule type" value="Genomic_DNA"/>
</dbReference>
<dbReference type="AlphaFoldDB" id="A0AAV4NWD0"/>
<sequence>YRFSRLVCHSTVILRILIPNREIKDDTRTRAAVERRDFHNQSTWMMVAISMVVNAESAVDGEAGSLKS</sequence>
<dbReference type="Proteomes" id="UP001054837">
    <property type="component" value="Unassembled WGS sequence"/>
</dbReference>